<dbReference type="GO" id="GO:0005739">
    <property type="term" value="C:mitochondrion"/>
    <property type="evidence" value="ECO:0007669"/>
    <property type="project" value="InterPro"/>
</dbReference>
<name>A0A9P4SCS9_9PEZI</name>
<dbReference type="EMBL" id="MU006095">
    <property type="protein sequence ID" value="KAF2839253.1"/>
    <property type="molecule type" value="Genomic_DNA"/>
</dbReference>
<keyword evidence="1" id="KW-0812">Transmembrane</keyword>
<accession>A0A9P4SCS9</accession>
<dbReference type="Pfam" id="PF05821">
    <property type="entry name" value="NDUF_B8"/>
    <property type="match status" value="1"/>
</dbReference>
<gene>
    <name evidence="2" type="ORF">M501DRAFT_1003818</name>
</gene>
<dbReference type="PANTHER" id="PTHR12840">
    <property type="entry name" value="NADH-UBIQUINONE OXIDOREDUCTASE ASHI SUBUNIT"/>
    <property type="match status" value="1"/>
</dbReference>
<dbReference type="PANTHER" id="PTHR12840:SF1">
    <property type="entry name" value="NADH DEHYDROGENASE [UBIQUINONE] 1 BETA SUBCOMPLEX SUBUNIT 8, MITOCHONDRIAL"/>
    <property type="match status" value="1"/>
</dbReference>
<comment type="caution">
    <text evidence="2">The sequence shown here is derived from an EMBL/GenBank/DDBJ whole genome shotgun (WGS) entry which is preliminary data.</text>
</comment>
<feature type="transmembrane region" description="Helical" evidence="1">
    <location>
        <begin position="102"/>
        <end position="127"/>
    </location>
</feature>
<evidence type="ECO:0000256" key="1">
    <source>
        <dbReference type="SAM" id="Phobius"/>
    </source>
</evidence>
<keyword evidence="1" id="KW-0472">Membrane</keyword>
<proteinExistence type="predicted"/>
<sequence length="161" mass="18067">MLSRRIALARPLTRALRPGILLPRTTFIQRKYGSKTDGVDPSLADPDLNGGYVNPPAIKRQHRDPYADWWDPVERRNFGEPVHEDNDVLNIFTPHDYDHFSFGWSVVLVSTFVGSIFALCGVVYMYYPDIPAIPRSFPGGLDIELGGAGALRARKEDDPLD</sequence>
<evidence type="ECO:0000313" key="2">
    <source>
        <dbReference type="EMBL" id="KAF2839253.1"/>
    </source>
</evidence>
<organism evidence="2 3">
    <name type="scientific">Patellaria atrata CBS 101060</name>
    <dbReference type="NCBI Taxonomy" id="1346257"/>
    <lineage>
        <taxon>Eukaryota</taxon>
        <taxon>Fungi</taxon>
        <taxon>Dikarya</taxon>
        <taxon>Ascomycota</taxon>
        <taxon>Pezizomycotina</taxon>
        <taxon>Dothideomycetes</taxon>
        <taxon>Dothideomycetes incertae sedis</taxon>
        <taxon>Patellariales</taxon>
        <taxon>Patellariaceae</taxon>
        <taxon>Patellaria</taxon>
    </lineage>
</organism>
<reference evidence="2" key="1">
    <citation type="journal article" date="2020" name="Stud. Mycol.">
        <title>101 Dothideomycetes genomes: a test case for predicting lifestyles and emergence of pathogens.</title>
        <authorList>
            <person name="Haridas S."/>
            <person name="Albert R."/>
            <person name="Binder M."/>
            <person name="Bloem J."/>
            <person name="Labutti K."/>
            <person name="Salamov A."/>
            <person name="Andreopoulos B."/>
            <person name="Baker S."/>
            <person name="Barry K."/>
            <person name="Bills G."/>
            <person name="Bluhm B."/>
            <person name="Cannon C."/>
            <person name="Castanera R."/>
            <person name="Culley D."/>
            <person name="Daum C."/>
            <person name="Ezra D."/>
            <person name="Gonzalez J."/>
            <person name="Henrissat B."/>
            <person name="Kuo A."/>
            <person name="Liang C."/>
            <person name="Lipzen A."/>
            <person name="Lutzoni F."/>
            <person name="Magnuson J."/>
            <person name="Mondo S."/>
            <person name="Nolan M."/>
            <person name="Ohm R."/>
            <person name="Pangilinan J."/>
            <person name="Park H.-J."/>
            <person name="Ramirez L."/>
            <person name="Alfaro M."/>
            <person name="Sun H."/>
            <person name="Tritt A."/>
            <person name="Yoshinaga Y."/>
            <person name="Zwiers L.-H."/>
            <person name="Turgeon B."/>
            <person name="Goodwin S."/>
            <person name="Spatafora J."/>
            <person name="Crous P."/>
            <person name="Grigoriev I."/>
        </authorList>
    </citation>
    <scope>NUCLEOTIDE SEQUENCE</scope>
    <source>
        <strain evidence="2">CBS 101060</strain>
    </source>
</reference>
<keyword evidence="3" id="KW-1185">Reference proteome</keyword>
<protein>
    <submittedName>
        <fullName evidence="2">Uncharacterized protein</fullName>
    </submittedName>
</protein>
<dbReference type="AlphaFoldDB" id="A0A9P4SCS9"/>
<evidence type="ECO:0000313" key="3">
    <source>
        <dbReference type="Proteomes" id="UP000799429"/>
    </source>
</evidence>
<dbReference type="OrthoDB" id="2014058at2759"/>
<dbReference type="Proteomes" id="UP000799429">
    <property type="component" value="Unassembled WGS sequence"/>
</dbReference>
<keyword evidence="1" id="KW-1133">Transmembrane helix</keyword>
<dbReference type="InterPro" id="IPR008699">
    <property type="entry name" value="NDUFB8"/>
</dbReference>